<dbReference type="AlphaFoldDB" id="A0A6D2IUK2"/>
<feature type="compositionally biased region" description="Polar residues" evidence="1">
    <location>
        <begin position="57"/>
        <end position="72"/>
    </location>
</feature>
<feature type="region of interest" description="Disordered" evidence="1">
    <location>
        <begin position="216"/>
        <end position="258"/>
    </location>
</feature>
<dbReference type="EMBL" id="CACVBM020001071">
    <property type="protein sequence ID" value="CAA7028635.1"/>
    <property type="molecule type" value="Genomic_DNA"/>
</dbReference>
<dbReference type="PANTHER" id="PTHR33673">
    <property type="entry name" value="SUPPRESSOR SRP40-LIKE PROTEIN"/>
    <property type="match status" value="1"/>
</dbReference>
<gene>
    <name evidence="2" type="ORF">MERR_LOCUS15870</name>
</gene>
<dbReference type="OrthoDB" id="1113292at2759"/>
<protein>
    <submittedName>
        <fullName evidence="2">Uncharacterized protein</fullName>
    </submittedName>
</protein>
<feature type="compositionally biased region" description="Pro residues" evidence="1">
    <location>
        <begin position="74"/>
        <end position="83"/>
    </location>
</feature>
<feature type="compositionally biased region" description="Low complexity" evidence="1">
    <location>
        <begin position="22"/>
        <end position="35"/>
    </location>
</feature>
<evidence type="ECO:0000313" key="2">
    <source>
        <dbReference type="EMBL" id="CAA7028635.1"/>
    </source>
</evidence>
<accession>A0A6D2IUK2</accession>
<evidence type="ECO:0000313" key="3">
    <source>
        <dbReference type="Proteomes" id="UP000467841"/>
    </source>
</evidence>
<feature type="region of interest" description="Disordered" evidence="1">
    <location>
        <begin position="22"/>
        <end position="107"/>
    </location>
</feature>
<reference evidence="2" key="1">
    <citation type="submission" date="2020-01" db="EMBL/GenBank/DDBJ databases">
        <authorList>
            <person name="Mishra B."/>
        </authorList>
    </citation>
    <scope>NUCLEOTIDE SEQUENCE [LARGE SCALE GENOMIC DNA]</scope>
</reference>
<feature type="region of interest" description="Disordered" evidence="1">
    <location>
        <begin position="138"/>
        <end position="201"/>
    </location>
</feature>
<keyword evidence="3" id="KW-1185">Reference proteome</keyword>
<dbReference type="Proteomes" id="UP000467841">
    <property type="component" value="Unassembled WGS sequence"/>
</dbReference>
<name>A0A6D2IUK2_9BRAS</name>
<dbReference type="PROSITE" id="PS51257">
    <property type="entry name" value="PROKAR_LIPOPROTEIN"/>
    <property type="match status" value="1"/>
</dbReference>
<feature type="compositionally biased region" description="Basic residues" evidence="1">
    <location>
        <begin position="230"/>
        <end position="252"/>
    </location>
</feature>
<feature type="compositionally biased region" description="Basic and acidic residues" evidence="1">
    <location>
        <begin position="39"/>
        <end position="53"/>
    </location>
</feature>
<sequence length="314" mass="35017">MTGHKGDRDSKKKREIFLTSSSLSFSSLSSSCASSWDETVERNTKSSSEEQKGKLSKASSRGSQKSDVTHVTMQPPPSPPPSRSPAIKLTNNGLENHDPERIPATVFGKNGDVNWSEISNESLFSLAVSSYQAFRQSNVKPKEALTPPGGEYLSYSPSELVKPDKDGEEKRSETKETKSGVTSVGTSGHGEKSSYSPPPAASWSTSPSNFYELYQSPPTKAQSLSDTGGYKKKSKTRKSKKKKKKNKKKEKKEKKEKEKEKEKEKKFNLFQCLTNKCCIWSWLCSGIPKCECFKWRKCCCCCCCCWRRPKAKGL</sequence>
<feature type="compositionally biased region" description="Basic and acidic residues" evidence="1">
    <location>
        <begin position="161"/>
        <end position="178"/>
    </location>
</feature>
<proteinExistence type="predicted"/>
<feature type="compositionally biased region" description="Polar residues" evidence="1">
    <location>
        <begin position="216"/>
        <end position="226"/>
    </location>
</feature>
<dbReference type="PANTHER" id="PTHR33673:SF37">
    <property type="entry name" value="(RAPE) HYPOTHETICAL PROTEIN"/>
    <property type="match status" value="1"/>
</dbReference>
<organism evidence="2 3">
    <name type="scientific">Microthlaspi erraticum</name>
    <dbReference type="NCBI Taxonomy" id="1685480"/>
    <lineage>
        <taxon>Eukaryota</taxon>
        <taxon>Viridiplantae</taxon>
        <taxon>Streptophyta</taxon>
        <taxon>Embryophyta</taxon>
        <taxon>Tracheophyta</taxon>
        <taxon>Spermatophyta</taxon>
        <taxon>Magnoliopsida</taxon>
        <taxon>eudicotyledons</taxon>
        <taxon>Gunneridae</taxon>
        <taxon>Pentapetalae</taxon>
        <taxon>rosids</taxon>
        <taxon>malvids</taxon>
        <taxon>Brassicales</taxon>
        <taxon>Brassicaceae</taxon>
        <taxon>Coluteocarpeae</taxon>
        <taxon>Microthlaspi</taxon>
    </lineage>
</organism>
<evidence type="ECO:0000256" key="1">
    <source>
        <dbReference type="SAM" id="MobiDB-lite"/>
    </source>
</evidence>
<comment type="caution">
    <text evidence="2">The sequence shown here is derived from an EMBL/GenBank/DDBJ whole genome shotgun (WGS) entry which is preliminary data.</text>
</comment>